<dbReference type="SUPFAM" id="SSF82199">
    <property type="entry name" value="SET domain"/>
    <property type="match status" value="1"/>
</dbReference>
<dbReference type="EMBL" id="JASBNA010000004">
    <property type="protein sequence ID" value="KAK7692733.1"/>
    <property type="molecule type" value="Genomic_DNA"/>
</dbReference>
<evidence type="ECO:0000313" key="3">
    <source>
        <dbReference type="Proteomes" id="UP001385951"/>
    </source>
</evidence>
<accession>A0AAW0GR98</accession>
<dbReference type="PANTHER" id="PTHR47332">
    <property type="entry name" value="SET DOMAIN-CONTAINING PROTEIN 5"/>
    <property type="match status" value="1"/>
</dbReference>
<reference evidence="2 3" key="1">
    <citation type="submission" date="2022-09" db="EMBL/GenBank/DDBJ databases">
        <authorList>
            <person name="Palmer J.M."/>
        </authorList>
    </citation>
    <scope>NUCLEOTIDE SEQUENCE [LARGE SCALE GENOMIC DNA]</scope>
    <source>
        <strain evidence="2 3">DSM 7382</strain>
    </source>
</reference>
<dbReference type="AlphaFoldDB" id="A0AAW0GR98"/>
<organism evidence="2 3">
    <name type="scientific">Cerrena zonata</name>
    <dbReference type="NCBI Taxonomy" id="2478898"/>
    <lineage>
        <taxon>Eukaryota</taxon>
        <taxon>Fungi</taxon>
        <taxon>Dikarya</taxon>
        <taxon>Basidiomycota</taxon>
        <taxon>Agaricomycotina</taxon>
        <taxon>Agaricomycetes</taxon>
        <taxon>Polyporales</taxon>
        <taxon>Cerrenaceae</taxon>
        <taxon>Cerrena</taxon>
    </lineage>
</organism>
<dbReference type="InterPro" id="IPR046341">
    <property type="entry name" value="SET_dom_sf"/>
</dbReference>
<dbReference type="PROSITE" id="PS50280">
    <property type="entry name" value="SET"/>
    <property type="match status" value="1"/>
</dbReference>
<protein>
    <recommendedName>
        <fullName evidence="1">SET domain-containing protein</fullName>
    </recommendedName>
</protein>
<dbReference type="SMART" id="SM00317">
    <property type="entry name" value="SET"/>
    <property type="match status" value="1"/>
</dbReference>
<keyword evidence="3" id="KW-1185">Reference proteome</keyword>
<proteinExistence type="predicted"/>
<dbReference type="Gene3D" id="1.10.220.160">
    <property type="match status" value="1"/>
</dbReference>
<dbReference type="Proteomes" id="UP001385951">
    <property type="component" value="Unassembled WGS sequence"/>
</dbReference>
<name>A0AAW0GR98_9APHY</name>
<evidence type="ECO:0000259" key="1">
    <source>
        <dbReference type="PROSITE" id="PS50280"/>
    </source>
</evidence>
<dbReference type="CDD" id="cd20071">
    <property type="entry name" value="SET_SMYD"/>
    <property type="match status" value="1"/>
</dbReference>
<dbReference type="InterPro" id="IPR001214">
    <property type="entry name" value="SET_dom"/>
</dbReference>
<dbReference type="Pfam" id="PF00856">
    <property type="entry name" value="SET"/>
    <property type="match status" value="1"/>
</dbReference>
<dbReference type="PANTHER" id="PTHR47332:SF4">
    <property type="entry name" value="SET DOMAIN-CONTAINING PROTEIN 5"/>
    <property type="match status" value="1"/>
</dbReference>
<evidence type="ECO:0000313" key="2">
    <source>
        <dbReference type="EMBL" id="KAK7692733.1"/>
    </source>
</evidence>
<dbReference type="InterPro" id="IPR053185">
    <property type="entry name" value="SET_domain_protein"/>
</dbReference>
<sequence>MSSTLPDDGPLLTPEQDQTKIVNDDPLIVQADKRLTDDDAVVRAVEQHRQREGLIETKPPCFLYLPKDPNLARTNDIVYIDKYAHCEHVAALGCFSSNPPGPPRQRCFDLQPVEGKGIGMIATRSIDPGELIYRERPVYSSRRDLLVLADQLENGVFNRAALQRLTPDARNSILQLHNAAPPGYDVVRGILKTNCLEIRITELPDTKPGEEFRGCFPMLSRINHACSPTAHYYFNWKTFQGEIRALHVIIPGEEITIAYTDLCLPARERHTRLKDERFMETCICRICSQPPHLLAESDARRLKIHALLERMLPVDSKEMPGNIPVERFREAMSAAEEEGVVYDFSRLLLFGSQLQTLYGSLNLAKEWVARARKLFRESEGKDGYHYVKLGQAMSIHRQMEASGQGPIGV</sequence>
<gene>
    <name evidence="2" type="ORF">QCA50_004366</name>
</gene>
<dbReference type="Gene3D" id="2.170.270.10">
    <property type="entry name" value="SET domain"/>
    <property type="match status" value="1"/>
</dbReference>
<feature type="domain" description="SET" evidence="1">
    <location>
        <begin position="102"/>
        <end position="260"/>
    </location>
</feature>
<comment type="caution">
    <text evidence="2">The sequence shown here is derived from an EMBL/GenBank/DDBJ whole genome shotgun (WGS) entry which is preliminary data.</text>
</comment>